<evidence type="ECO:0000313" key="2">
    <source>
        <dbReference type="EMBL" id="KAI5409726.1"/>
    </source>
</evidence>
<dbReference type="AlphaFoldDB" id="A0A9D4X042"/>
<accession>A0A9D4X042</accession>
<feature type="region of interest" description="Disordered" evidence="1">
    <location>
        <begin position="109"/>
        <end position="146"/>
    </location>
</feature>
<proteinExistence type="predicted"/>
<comment type="caution">
    <text evidence="2">The sequence shown here is derived from an EMBL/GenBank/DDBJ whole genome shotgun (WGS) entry which is preliminary data.</text>
</comment>
<dbReference type="EMBL" id="JAMSHJ010000005">
    <property type="protein sequence ID" value="KAI5409726.1"/>
    <property type="molecule type" value="Genomic_DNA"/>
</dbReference>
<gene>
    <name evidence="2" type="ORF">KIW84_055250</name>
</gene>
<protein>
    <submittedName>
        <fullName evidence="2">Uncharacterized protein</fullName>
    </submittedName>
</protein>
<feature type="compositionally biased region" description="Basic residues" evidence="1">
    <location>
        <begin position="110"/>
        <end position="125"/>
    </location>
</feature>
<reference evidence="2 3" key="1">
    <citation type="journal article" date="2022" name="Nat. Genet.">
        <title>Improved pea reference genome and pan-genome highlight genomic features and evolutionary characteristics.</title>
        <authorList>
            <person name="Yang T."/>
            <person name="Liu R."/>
            <person name="Luo Y."/>
            <person name="Hu S."/>
            <person name="Wang D."/>
            <person name="Wang C."/>
            <person name="Pandey M.K."/>
            <person name="Ge S."/>
            <person name="Xu Q."/>
            <person name="Li N."/>
            <person name="Li G."/>
            <person name="Huang Y."/>
            <person name="Saxena R.K."/>
            <person name="Ji Y."/>
            <person name="Li M."/>
            <person name="Yan X."/>
            <person name="He Y."/>
            <person name="Liu Y."/>
            <person name="Wang X."/>
            <person name="Xiang C."/>
            <person name="Varshney R.K."/>
            <person name="Ding H."/>
            <person name="Gao S."/>
            <person name="Zong X."/>
        </authorList>
    </citation>
    <scope>NUCLEOTIDE SEQUENCE [LARGE SCALE GENOMIC DNA]</scope>
    <source>
        <strain evidence="2 3">cv. Zhongwan 6</strain>
    </source>
</reference>
<sequence length="146" mass="16402">MATLLWTPSNSHSLNLNLNGKQSPLKLNANPSLHFNRRFRRFNTAISCNSTNHNDADTKPQSQSQAIQLYSQIERLVTTSARQSQDAWGSADWTEVEVAIYYSSGPAASHLRRKAVGRRPHSRRLQHPEGINSPSGPPSSRWRKEA</sequence>
<dbReference type="Gramene" id="Psat05G0525000-T2">
    <property type="protein sequence ID" value="KAI5409726.1"/>
    <property type="gene ID" value="KIW84_055250"/>
</dbReference>
<evidence type="ECO:0000313" key="3">
    <source>
        <dbReference type="Proteomes" id="UP001058974"/>
    </source>
</evidence>
<keyword evidence="3" id="KW-1185">Reference proteome</keyword>
<dbReference type="Proteomes" id="UP001058974">
    <property type="component" value="Chromosome 5"/>
</dbReference>
<organism evidence="2 3">
    <name type="scientific">Pisum sativum</name>
    <name type="common">Garden pea</name>
    <name type="synonym">Lathyrus oleraceus</name>
    <dbReference type="NCBI Taxonomy" id="3888"/>
    <lineage>
        <taxon>Eukaryota</taxon>
        <taxon>Viridiplantae</taxon>
        <taxon>Streptophyta</taxon>
        <taxon>Embryophyta</taxon>
        <taxon>Tracheophyta</taxon>
        <taxon>Spermatophyta</taxon>
        <taxon>Magnoliopsida</taxon>
        <taxon>eudicotyledons</taxon>
        <taxon>Gunneridae</taxon>
        <taxon>Pentapetalae</taxon>
        <taxon>rosids</taxon>
        <taxon>fabids</taxon>
        <taxon>Fabales</taxon>
        <taxon>Fabaceae</taxon>
        <taxon>Papilionoideae</taxon>
        <taxon>50 kb inversion clade</taxon>
        <taxon>NPAAA clade</taxon>
        <taxon>Hologalegina</taxon>
        <taxon>IRL clade</taxon>
        <taxon>Fabeae</taxon>
        <taxon>Lathyrus</taxon>
    </lineage>
</organism>
<evidence type="ECO:0000256" key="1">
    <source>
        <dbReference type="SAM" id="MobiDB-lite"/>
    </source>
</evidence>
<name>A0A9D4X042_PEA</name>